<keyword evidence="8" id="KW-1185">Reference proteome</keyword>
<reference evidence="8" key="1">
    <citation type="journal article" date="2021" name="ISME J.">
        <title>Evolutionary origin and ecological implication of a unique nif island in free-living Bradyrhizobium lineages.</title>
        <authorList>
            <person name="Tao J."/>
        </authorList>
    </citation>
    <scope>NUCLEOTIDE SEQUENCE [LARGE SCALE GENOMIC DNA]</scope>
    <source>
        <strain evidence="8">SZCCT0094</strain>
    </source>
</reference>
<proteinExistence type="predicted"/>
<dbReference type="Gene3D" id="3.30.70.20">
    <property type="match status" value="1"/>
</dbReference>
<keyword evidence="2" id="KW-0479">Metal-binding</keyword>
<evidence type="ECO:0000256" key="1">
    <source>
        <dbReference type="ARBA" id="ARBA00022485"/>
    </source>
</evidence>
<dbReference type="PANTHER" id="PTHR43687">
    <property type="entry name" value="ADENYLYLSULFATE REDUCTASE, BETA SUBUNIT"/>
    <property type="match status" value="1"/>
</dbReference>
<dbReference type="InterPro" id="IPR050572">
    <property type="entry name" value="Fe-S_Ferredoxin"/>
</dbReference>
<comment type="caution">
    <text evidence="7">The sequence shown here is derived from an EMBL/GenBank/DDBJ whole genome shotgun (WGS) entry which is preliminary data.</text>
</comment>
<dbReference type="PANTHER" id="PTHR43687:SF1">
    <property type="entry name" value="FERREDOXIN III"/>
    <property type="match status" value="1"/>
</dbReference>
<name>A0ABS5GJB4_9BRAD</name>
<dbReference type="EMBL" id="JAFCLK010000059">
    <property type="protein sequence ID" value="MBR1141235.1"/>
    <property type="molecule type" value="Genomic_DNA"/>
</dbReference>
<dbReference type="InterPro" id="IPR017900">
    <property type="entry name" value="4Fe4S_Fe_S_CS"/>
</dbReference>
<organism evidence="7 8">
    <name type="scientific">Bradyrhizobium denitrificans</name>
    <dbReference type="NCBI Taxonomy" id="2734912"/>
    <lineage>
        <taxon>Bacteria</taxon>
        <taxon>Pseudomonadati</taxon>
        <taxon>Pseudomonadota</taxon>
        <taxon>Alphaproteobacteria</taxon>
        <taxon>Hyphomicrobiales</taxon>
        <taxon>Nitrobacteraceae</taxon>
        <taxon>Bradyrhizobium</taxon>
    </lineage>
</organism>
<accession>A0ABS5GJB4</accession>
<keyword evidence="3" id="KW-0408">Iron</keyword>
<keyword evidence="4" id="KW-0411">Iron-sulfur</keyword>
<feature type="domain" description="4Fe-4S ferredoxin-type" evidence="6">
    <location>
        <begin position="39"/>
        <end position="68"/>
    </location>
</feature>
<evidence type="ECO:0000256" key="5">
    <source>
        <dbReference type="SAM" id="MobiDB-lite"/>
    </source>
</evidence>
<evidence type="ECO:0000313" key="8">
    <source>
        <dbReference type="Proteomes" id="UP001314635"/>
    </source>
</evidence>
<protein>
    <submittedName>
        <fullName evidence="7">4Fe-4S binding protein</fullName>
    </submittedName>
</protein>
<dbReference type="Pfam" id="PF00037">
    <property type="entry name" value="Fer4"/>
    <property type="match status" value="1"/>
</dbReference>
<keyword evidence="1" id="KW-0004">4Fe-4S</keyword>
<evidence type="ECO:0000256" key="3">
    <source>
        <dbReference type="ARBA" id="ARBA00023004"/>
    </source>
</evidence>
<feature type="domain" description="4Fe-4S ferredoxin-type" evidence="6">
    <location>
        <begin position="91"/>
        <end position="120"/>
    </location>
</feature>
<sequence length="130" mass="14148">MTDHTEPTPSKRTNAAKARKAAQHPKRPGAGCKAEPGAFVPVVDHNRCEAKGDCVEVCPYDVFDVAPIRDADFRTLSFLGRMRVRFHGMKTAYTPNSQLCLACGLCVVACPERAIDLVAAAAREDHPLSR</sequence>
<dbReference type="Gene3D" id="3.30.70.3270">
    <property type="match status" value="1"/>
</dbReference>
<dbReference type="SUPFAM" id="SSF54862">
    <property type="entry name" value="4Fe-4S ferredoxins"/>
    <property type="match status" value="1"/>
</dbReference>
<feature type="region of interest" description="Disordered" evidence="5">
    <location>
        <begin position="1"/>
        <end position="34"/>
    </location>
</feature>
<evidence type="ECO:0000313" key="7">
    <source>
        <dbReference type="EMBL" id="MBR1141235.1"/>
    </source>
</evidence>
<dbReference type="RefSeq" id="WP_172243186.1">
    <property type="nucleotide sequence ID" value="NZ_JABFDP010000048.1"/>
</dbReference>
<dbReference type="PROSITE" id="PS51379">
    <property type="entry name" value="4FE4S_FER_2"/>
    <property type="match status" value="2"/>
</dbReference>
<dbReference type="PROSITE" id="PS00198">
    <property type="entry name" value="4FE4S_FER_1"/>
    <property type="match status" value="1"/>
</dbReference>
<evidence type="ECO:0000256" key="4">
    <source>
        <dbReference type="ARBA" id="ARBA00023014"/>
    </source>
</evidence>
<gene>
    <name evidence="7" type="ORF">JQ619_36365</name>
</gene>
<evidence type="ECO:0000259" key="6">
    <source>
        <dbReference type="PROSITE" id="PS51379"/>
    </source>
</evidence>
<dbReference type="InterPro" id="IPR017896">
    <property type="entry name" value="4Fe4S_Fe-S-bd"/>
</dbReference>
<evidence type="ECO:0000256" key="2">
    <source>
        <dbReference type="ARBA" id="ARBA00022723"/>
    </source>
</evidence>
<dbReference type="Proteomes" id="UP001314635">
    <property type="component" value="Unassembled WGS sequence"/>
</dbReference>
<feature type="compositionally biased region" description="Basic residues" evidence="5">
    <location>
        <begin position="17"/>
        <end position="27"/>
    </location>
</feature>